<dbReference type="InterPro" id="IPR001789">
    <property type="entry name" value="Sig_transdc_resp-reg_receiver"/>
</dbReference>
<proteinExistence type="predicted"/>
<dbReference type="InterPro" id="IPR036890">
    <property type="entry name" value="HATPase_C_sf"/>
</dbReference>
<gene>
    <name evidence="8" type="ORF">NBZ79_17015</name>
</gene>
<evidence type="ECO:0000259" key="5">
    <source>
        <dbReference type="PROSITE" id="PS50109"/>
    </source>
</evidence>
<dbReference type="Pfam" id="PF02518">
    <property type="entry name" value="HATPase_c"/>
    <property type="match status" value="1"/>
</dbReference>
<organism evidence="8 9">
    <name type="scientific">Sneathiella marina</name>
    <dbReference type="NCBI Taxonomy" id="2950108"/>
    <lineage>
        <taxon>Bacteria</taxon>
        <taxon>Pseudomonadati</taxon>
        <taxon>Pseudomonadota</taxon>
        <taxon>Alphaproteobacteria</taxon>
        <taxon>Sneathiellales</taxon>
        <taxon>Sneathiellaceae</taxon>
        <taxon>Sneathiella</taxon>
    </lineage>
</organism>
<dbReference type="PRINTS" id="PR00344">
    <property type="entry name" value="BCTRLSENSOR"/>
</dbReference>
<evidence type="ECO:0000256" key="2">
    <source>
        <dbReference type="ARBA" id="ARBA00012438"/>
    </source>
</evidence>
<dbReference type="Gene3D" id="3.30.450.20">
    <property type="entry name" value="PAS domain"/>
    <property type="match status" value="4"/>
</dbReference>
<dbReference type="SMART" id="SM00388">
    <property type="entry name" value="HisKA"/>
    <property type="match status" value="1"/>
</dbReference>
<dbReference type="InterPro" id="IPR011006">
    <property type="entry name" value="CheY-like_superfamily"/>
</dbReference>
<name>A0ABY4W104_9PROT</name>
<accession>A0ABY4W104</accession>
<dbReference type="Gene3D" id="3.30.565.10">
    <property type="entry name" value="Histidine kinase-like ATPase, C-terminal domain"/>
    <property type="match status" value="1"/>
</dbReference>
<evidence type="ECO:0000313" key="9">
    <source>
        <dbReference type="Proteomes" id="UP001056291"/>
    </source>
</evidence>
<dbReference type="InterPro" id="IPR000700">
    <property type="entry name" value="PAS-assoc_C"/>
</dbReference>
<dbReference type="InterPro" id="IPR035965">
    <property type="entry name" value="PAS-like_dom_sf"/>
</dbReference>
<keyword evidence="9" id="KW-1185">Reference proteome</keyword>
<sequence length="1109" mass="123460">MSTASQQTPTTSFASFTAEGVIIAAAHDFDQLLLNGSKADTRAAVLEAYLKQLDHFDQEEFTPTAATLKSASEKWSDEHSAAIEARLANGEWRLLSSYSTPDGGSVLLSVDINKQKWESEFSEFMLQNSPLPVWANDAETGALLYANTATHTLYRKATADDSEKGFKKFFAKSNEDPSFRTLMKTGYDDNYTFVTKNAGGEELWFSGAARILQSGEKDIIVTTTQDVTDKKRQEEEINKAKEILSDAIESLSEGFALYDEDSILVMFNDKYREMNYGVSDLLEPGLNWEILVRETARRGIYADAIGRENEWVNERLENGAEFIQNFELWHADGNCYTVSVHPTKLGGFVVTRTDITAEKQADEMQREADVLLHKVLEACPANVLMARIGDGKIIYRSPAARELFGSTESTKDHYVYPEDNADYLTDLLPTGRIDDFETLCIRPDGTHFPAAISAQVIDYRGEDVIVSSTIDLTEQLEARQEISSAAKRLTDAIESLDEAFALFDSNHALVTYNALYLDSNKPLKDILKPGVNFEEILYAAENQGRQEDIEPFIRAYEDSKETGQVRAERRDIEEEDGRIYSTSINPTSEGGFVVTRLDVTMQKEMEAERRAADEVVRLVLEACPVPLQMIKFDDGELLFRSPETRSLLGDPSSSRSYFVDLNAFDSYREELQKKKFVNNYRIELYNAKGEPFWGAISCRLIDFRGEEVIVANTRDLTEELSLQEELARQREILFQSEKMSALGELLAGVAHELNNPLSIIVGHSLMMQEEVTTPGTERRVDIISNAAQRCAKIIKTFLAMARQKPAEMQDIDMNMVIASALDVTDFASGNGSMDLERDLMENLPLVNADADQITQVVVNLVINAEQAITASGKPGQVTLKTSYNPGTSEVIIRVADNGPGIPEAISARIFEPFFTTKEIGQGTGIGLAFCHRILESHGGSITVKSTEGLGTEFTLRLPAKSGLVSALSESLEVNRSASTCSILVVDDEADVAELMQEILAKEGFEVHTAEDGNDALEKLSKETYDLVLSDLNMPGLDGKGLYEQINSQYPILVDRVGFITGDTMSEDAQRFLKHAQRPSMEKPINPRELRNLVYDMLEEIGEPVKKHDN</sequence>
<feature type="domain" description="PAC" evidence="7">
    <location>
        <begin position="678"/>
        <end position="728"/>
    </location>
</feature>
<dbReference type="SUPFAM" id="SSF55874">
    <property type="entry name" value="ATPase domain of HSP90 chaperone/DNA topoisomerase II/histidine kinase"/>
    <property type="match status" value="1"/>
</dbReference>
<dbReference type="InterPro" id="IPR004358">
    <property type="entry name" value="Sig_transdc_His_kin-like_C"/>
</dbReference>
<dbReference type="Pfam" id="PF00072">
    <property type="entry name" value="Response_reg"/>
    <property type="match status" value="1"/>
</dbReference>
<feature type="domain" description="Response regulatory" evidence="6">
    <location>
        <begin position="981"/>
        <end position="1097"/>
    </location>
</feature>
<dbReference type="SUPFAM" id="SSF55785">
    <property type="entry name" value="PYP-like sensor domain (PAS domain)"/>
    <property type="match status" value="4"/>
</dbReference>
<dbReference type="CDD" id="cd00082">
    <property type="entry name" value="HisKA"/>
    <property type="match status" value="1"/>
</dbReference>
<dbReference type="CDD" id="cd17546">
    <property type="entry name" value="REC_hyHK_CKI1_RcsC-like"/>
    <property type="match status" value="1"/>
</dbReference>
<dbReference type="EC" id="2.7.13.3" evidence="2"/>
<dbReference type="PROSITE" id="PS50110">
    <property type="entry name" value="RESPONSE_REGULATORY"/>
    <property type="match status" value="1"/>
</dbReference>
<dbReference type="SMART" id="SM00086">
    <property type="entry name" value="PAC"/>
    <property type="match status" value="2"/>
</dbReference>
<dbReference type="Pfam" id="PF12860">
    <property type="entry name" value="PAS_7"/>
    <property type="match status" value="2"/>
</dbReference>
<dbReference type="SUPFAM" id="SSF52172">
    <property type="entry name" value="CheY-like"/>
    <property type="match status" value="1"/>
</dbReference>
<comment type="catalytic activity">
    <reaction evidence="1">
        <text>ATP + protein L-histidine = ADP + protein N-phospho-L-histidine.</text>
        <dbReference type="EC" id="2.7.13.3"/>
    </reaction>
</comment>
<dbReference type="InterPro" id="IPR001610">
    <property type="entry name" value="PAC"/>
</dbReference>
<dbReference type="InterPro" id="IPR003594">
    <property type="entry name" value="HATPase_dom"/>
</dbReference>
<evidence type="ECO:0000259" key="7">
    <source>
        <dbReference type="PROSITE" id="PS50113"/>
    </source>
</evidence>
<dbReference type="Proteomes" id="UP001056291">
    <property type="component" value="Chromosome"/>
</dbReference>
<dbReference type="PANTHER" id="PTHR43065">
    <property type="entry name" value="SENSOR HISTIDINE KINASE"/>
    <property type="match status" value="1"/>
</dbReference>
<reference evidence="8" key="1">
    <citation type="submission" date="2022-06" db="EMBL/GenBank/DDBJ databases">
        <title>Sneathiella actinostolidae sp. nov., isolated from a sea anemonein the Western Pacific Ocean.</title>
        <authorList>
            <person name="Wei M.J."/>
        </authorList>
    </citation>
    <scope>NUCLEOTIDE SEQUENCE</scope>
    <source>
        <strain evidence="8">PHK-P5</strain>
    </source>
</reference>
<dbReference type="PROSITE" id="PS50109">
    <property type="entry name" value="HIS_KIN"/>
    <property type="match status" value="1"/>
</dbReference>
<dbReference type="InterPro" id="IPR003661">
    <property type="entry name" value="HisK_dim/P_dom"/>
</dbReference>
<dbReference type="Pfam" id="PF00512">
    <property type="entry name" value="HisKA"/>
    <property type="match status" value="1"/>
</dbReference>
<evidence type="ECO:0000256" key="3">
    <source>
        <dbReference type="ARBA" id="ARBA00022553"/>
    </source>
</evidence>
<keyword evidence="3 4" id="KW-0597">Phosphoprotein</keyword>
<feature type="modified residue" description="4-aspartylphosphate" evidence="4">
    <location>
        <position position="1030"/>
    </location>
</feature>
<evidence type="ECO:0000313" key="8">
    <source>
        <dbReference type="EMBL" id="USG60861.1"/>
    </source>
</evidence>
<protein>
    <recommendedName>
        <fullName evidence="2">histidine kinase</fullName>
        <ecNumber evidence="2">2.7.13.3</ecNumber>
    </recommendedName>
</protein>
<dbReference type="EMBL" id="CP098747">
    <property type="protein sequence ID" value="USG60861.1"/>
    <property type="molecule type" value="Genomic_DNA"/>
</dbReference>
<dbReference type="SMART" id="SM00448">
    <property type="entry name" value="REC"/>
    <property type="match status" value="1"/>
</dbReference>
<dbReference type="InterPro" id="IPR005467">
    <property type="entry name" value="His_kinase_dom"/>
</dbReference>
<evidence type="ECO:0000259" key="6">
    <source>
        <dbReference type="PROSITE" id="PS50110"/>
    </source>
</evidence>
<dbReference type="SUPFAM" id="SSF47384">
    <property type="entry name" value="Homodimeric domain of signal transducing histidine kinase"/>
    <property type="match status" value="1"/>
</dbReference>
<dbReference type="Pfam" id="PF13426">
    <property type="entry name" value="PAS_9"/>
    <property type="match status" value="2"/>
</dbReference>
<evidence type="ECO:0000256" key="4">
    <source>
        <dbReference type="PROSITE-ProRule" id="PRU00169"/>
    </source>
</evidence>
<dbReference type="Gene3D" id="3.40.50.2300">
    <property type="match status" value="1"/>
</dbReference>
<dbReference type="InterPro" id="IPR036097">
    <property type="entry name" value="HisK_dim/P_sf"/>
</dbReference>
<dbReference type="PROSITE" id="PS50113">
    <property type="entry name" value="PAC"/>
    <property type="match status" value="1"/>
</dbReference>
<dbReference type="InterPro" id="IPR000014">
    <property type="entry name" value="PAS"/>
</dbReference>
<dbReference type="Gene3D" id="1.10.287.130">
    <property type="match status" value="1"/>
</dbReference>
<evidence type="ECO:0000256" key="1">
    <source>
        <dbReference type="ARBA" id="ARBA00000085"/>
    </source>
</evidence>
<feature type="domain" description="Histidine kinase" evidence="5">
    <location>
        <begin position="748"/>
        <end position="961"/>
    </location>
</feature>
<dbReference type="RefSeq" id="WP_251933765.1">
    <property type="nucleotide sequence ID" value="NZ_CP098747.1"/>
</dbReference>
<dbReference type="SMART" id="SM00387">
    <property type="entry name" value="HATPase_c"/>
    <property type="match status" value="1"/>
</dbReference>